<sequence>MYKVGSITASFVYNLFINNNNQKTNDSLLNNRKRLHCLRKTFEQHGGIFSKLAQMVSYEEKDCSVFSECKPFSEEKTIEYLKNYIKNNNDLKINCTIFKSGSIGQVHIGYINNEINTKVAVKIQYVGLCEQIEDDIKALNILTSFLYSFTDMKEAIKDIKKLVYEELDYKKEVENHQLFYNLWKNSNIYIPKVYNTLSTDKVIVTEFLEGQSLNDFISNSTQQSKNKIALYIVEFIFTNIYKHNIFYSDSHYGNIIIKDNDELAIIDFGCVNYLTIDMVTSLKLIHTSLKNQNKELFFKTLTDLNIINENTSQESKEYAYTYFNIQYTPWIIEEEFEFTEKWILKSDEKNPLLLSEWKLPPNMVYFNKIPHGVYNILKILNAKGMFYKIFNNIFNTY</sequence>
<evidence type="ECO:0000313" key="2">
    <source>
        <dbReference type="EMBL" id="QHU05898.1"/>
    </source>
</evidence>
<dbReference type="InterPro" id="IPR004147">
    <property type="entry name" value="ABC1_dom"/>
</dbReference>
<dbReference type="Pfam" id="PF03109">
    <property type="entry name" value="ABC1"/>
    <property type="match status" value="1"/>
</dbReference>
<name>A0A6C0JPT9_9ZZZZ</name>
<dbReference type="PANTHER" id="PTHR43173:SF19">
    <property type="entry name" value="AARF DOMAIN-CONTAINING PROTEIN KINASE 1"/>
    <property type="match status" value="1"/>
</dbReference>
<proteinExistence type="predicted"/>
<feature type="domain" description="Protein kinase" evidence="1">
    <location>
        <begin position="92"/>
        <end position="397"/>
    </location>
</feature>
<dbReference type="GO" id="GO:0004672">
    <property type="term" value="F:protein kinase activity"/>
    <property type="evidence" value="ECO:0007669"/>
    <property type="project" value="InterPro"/>
</dbReference>
<reference evidence="2" key="1">
    <citation type="journal article" date="2020" name="Nature">
        <title>Giant virus diversity and host interactions through global metagenomics.</title>
        <authorList>
            <person name="Schulz F."/>
            <person name="Roux S."/>
            <person name="Paez-Espino D."/>
            <person name="Jungbluth S."/>
            <person name="Walsh D.A."/>
            <person name="Denef V.J."/>
            <person name="McMahon K.D."/>
            <person name="Konstantinidis K.T."/>
            <person name="Eloe-Fadrosh E.A."/>
            <person name="Kyrpides N.C."/>
            <person name="Woyke T."/>
        </authorList>
    </citation>
    <scope>NUCLEOTIDE SEQUENCE</scope>
    <source>
        <strain evidence="2">GVMAG-M-3300027736-24</strain>
    </source>
</reference>
<organism evidence="2">
    <name type="scientific">viral metagenome</name>
    <dbReference type="NCBI Taxonomy" id="1070528"/>
    <lineage>
        <taxon>unclassified sequences</taxon>
        <taxon>metagenomes</taxon>
        <taxon>organismal metagenomes</taxon>
    </lineage>
</organism>
<dbReference type="AlphaFoldDB" id="A0A6C0JPT9"/>
<dbReference type="Gene3D" id="3.30.200.20">
    <property type="entry name" value="Phosphorylase Kinase, domain 1"/>
    <property type="match status" value="1"/>
</dbReference>
<protein>
    <recommendedName>
        <fullName evidence="1">Protein kinase domain-containing protein</fullName>
    </recommendedName>
</protein>
<dbReference type="InterPro" id="IPR000719">
    <property type="entry name" value="Prot_kinase_dom"/>
</dbReference>
<dbReference type="Gene3D" id="1.10.510.10">
    <property type="entry name" value="Transferase(Phosphotransferase) domain 1"/>
    <property type="match status" value="1"/>
</dbReference>
<accession>A0A6C0JPT9</accession>
<dbReference type="PROSITE" id="PS50011">
    <property type="entry name" value="PROTEIN_KINASE_DOM"/>
    <property type="match status" value="1"/>
</dbReference>
<dbReference type="PANTHER" id="PTHR43173">
    <property type="entry name" value="ABC1 FAMILY PROTEIN"/>
    <property type="match status" value="1"/>
</dbReference>
<dbReference type="InterPro" id="IPR011009">
    <property type="entry name" value="Kinase-like_dom_sf"/>
</dbReference>
<dbReference type="CDD" id="cd05121">
    <property type="entry name" value="ABC1_ADCK3-like"/>
    <property type="match status" value="1"/>
</dbReference>
<dbReference type="GO" id="GO:0005524">
    <property type="term" value="F:ATP binding"/>
    <property type="evidence" value="ECO:0007669"/>
    <property type="project" value="InterPro"/>
</dbReference>
<dbReference type="InterPro" id="IPR051130">
    <property type="entry name" value="Mito_struct-func_regulator"/>
</dbReference>
<evidence type="ECO:0000259" key="1">
    <source>
        <dbReference type="PROSITE" id="PS50011"/>
    </source>
</evidence>
<dbReference type="EMBL" id="MN740424">
    <property type="protein sequence ID" value="QHU05898.1"/>
    <property type="molecule type" value="Genomic_DNA"/>
</dbReference>
<dbReference type="SUPFAM" id="SSF56112">
    <property type="entry name" value="Protein kinase-like (PK-like)"/>
    <property type="match status" value="1"/>
</dbReference>